<dbReference type="Proteomes" id="UP000008909">
    <property type="component" value="Unassembled WGS sequence"/>
</dbReference>
<evidence type="ECO:0008006" key="3">
    <source>
        <dbReference type="Google" id="ProtNLM"/>
    </source>
</evidence>
<dbReference type="PANTHER" id="PTHR33198">
    <property type="entry name" value="ANK_REP_REGION DOMAIN-CONTAINING PROTEIN-RELATED"/>
    <property type="match status" value="1"/>
</dbReference>
<dbReference type="PANTHER" id="PTHR33198:SF19">
    <property type="entry name" value="CCHC-TYPE DOMAIN-CONTAINING PROTEIN"/>
    <property type="match status" value="1"/>
</dbReference>
<reference evidence="1" key="1">
    <citation type="journal article" date="2011" name="Genome Biol.">
        <title>The draft genome of the carcinogenic human liver fluke Clonorchis sinensis.</title>
        <authorList>
            <person name="Wang X."/>
            <person name="Chen W."/>
            <person name="Huang Y."/>
            <person name="Sun J."/>
            <person name="Men J."/>
            <person name="Liu H."/>
            <person name="Luo F."/>
            <person name="Guo L."/>
            <person name="Lv X."/>
            <person name="Deng C."/>
            <person name="Zhou C."/>
            <person name="Fan Y."/>
            <person name="Li X."/>
            <person name="Huang L."/>
            <person name="Hu Y."/>
            <person name="Liang C."/>
            <person name="Hu X."/>
            <person name="Xu J."/>
            <person name="Yu X."/>
        </authorList>
    </citation>
    <scope>NUCLEOTIDE SEQUENCE [LARGE SCALE GENOMIC DNA]</scope>
    <source>
        <strain evidence="1">Henan</strain>
    </source>
</reference>
<sequence length="269" mass="30701">MERFLQPKRFDADPDAPDATRQWNHWFCTFSNFLDEIKVFNPHKLKTLYNYISPAVFEIIAECATYEEAIKTLENLYVKPKNEVAARHLLATCKQEVGHTLDHFVQKLKTLAKACNFQAVTAEQYRDNALRDAFISGIQSTEVRQLLLEKNIPDFQTAYDTAMSLTITHQQSSLYQNCSIPPYNPPRTKSDYTKRFGSSHDSAMTVVHPRVPGTGVQVFVLSSTNVRYPSLFLFLRFGTALPARYFIAVVALCAADLHCLSDFLCRYIP</sequence>
<accession>G7YK08</accession>
<evidence type="ECO:0000313" key="2">
    <source>
        <dbReference type="Proteomes" id="UP000008909"/>
    </source>
</evidence>
<keyword evidence="2" id="KW-1185">Reference proteome</keyword>
<dbReference type="EMBL" id="DF143462">
    <property type="protein sequence ID" value="GAA53290.1"/>
    <property type="molecule type" value="Genomic_DNA"/>
</dbReference>
<reference key="2">
    <citation type="submission" date="2011-10" db="EMBL/GenBank/DDBJ databases">
        <title>The genome and transcriptome sequence of Clonorchis sinensis provide insights into the carcinogenic liver fluke.</title>
        <authorList>
            <person name="Wang X."/>
            <person name="Huang Y."/>
            <person name="Chen W."/>
            <person name="Liu H."/>
            <person name="Guo L."/>
            <person name="Chen Y."/>
            <person name="Luo F."/>
            <person name="Zhou W."/>
            <person name="Sun J."/>
            <person name="Mao Q."/>
            <person name="Liang P."/>
            <person name="Zhou C."/>
            <person name="Tian Y."/>
            <person name="Men J."/>
            <person name="Lv X."/>
            <person name="Huang L."/>
            <person name="Zhou J."/>
            <person name="Hu Y."/>
            <person name="Li R."/>
            <person name="Zhang F."/>
            <person name="Lei H."/>
            <person name="Li X."/>
            <person name="Hu X."/>
            <person name="Liang C."/>
            <person name="Xu J."/>
            <person name="Wu Z."/>
            <person name="Yu X."/>
        </authorList>
    </citation>
    <scope>NUCLEOTIDE SEQUENCE</scope>
    <source>
        <strain>Henan</strain>
    </source>
</reference>
<proteinExistence type="predicted"/>
<evidence type="ECO:0000313" key="1">
    <source>
        <dbReference type="EMBL" id="GAA53290.1"/>
    </source>
</evidence>
<protein>
    <recommendedName>
        <fullName evidence="3">Retrotransposon gag domain-containing protein</fullName>
    </recommendedName>
</protein>
<organism evidence="1 2">
    <name type="scientific">Clonorchis sinensis</name>
    <name type="common">Chinese liver fluke</name>
    <dbReference type="NCBI Taxonomy" id="79923"/>
    <lineage>
        <taxon>Eukaryota</taxon>
        <taxon>Metazoa</taxon>
        <taxon>Spiralia</taxon>
        <taxon>Lophotrochozoa</taxon>
        <taxon>Platyhelminthes</taxon>
        <taxon>Trematoda</taxon>
        <taxon>Digenea</taxon>
        <taxon>Opisthorchiida</taxon>
        <taxon>Opisthorchiata</taxon>
        <taxon>Opisthorchiidae</taxon>
        <taxon>Clonorchis</taxon>
    </lineage>
</organism>
<dbReference type="AlphaFoldDB" id="G7YK08"/>
<gene>
    <name evidence="1" type="ORF">CLF_109944</name>
</gene>
<name>G7YK08_CLOSI</name>